<dbReference type="Pfam" id="PF00505">
    <property type="entry name" value="HMG_box"/>
    <property type="match status" value="1"/>
</dbReference>
<feature type="domain" description="HMG box" evidence="5">
    <location>
        <begin position="1"/>
        <end position="68"/>
    </location>
</feature>
<feature type="compositionally biased region" description="Polar residues" evidence="4">
    <location>
        <begin position="30"/>
        <end position="41"/>
    </location>
</feature>
<organism evidence="6 7">
    <name type="scientific">Rickenella mellea</name>
    <dbReference type="NCBI Taxonomy" id="50990"/>
    <lineage>
        <taxon>Eukaryota</taxon>
        <taxon>Fungi</taxon>
        <taxon>Dikarya</taxon>
        <taxon>Basidiomycota</taxon>
        <taxon>Agaricomycotina</taxon>
        <taxon>Agaricomycetes</taxon>
        <taxon>Hymenochaetales</taxon>
        <taxon>Rickenellaceae</taxon>
        <taxon>Rickenella</taxon>
    </lineage>
</organism>
<dbReference type="InterPro" id="IPR009071">
    <property type="entry name" value="HMG_box_dom"/>
</dbReference>
<dbReference type="GO" id="GO:0001228">
    <property type="term" value="F:DNA-binding transcription activator activity, RNA polymerase II-specific"/>
    <property type="evidence" value="ECO:0007669"/>
    <property type="project" value="TreeGrafter"/>
</dbReference>
<dbReference type="SUPFAM" id="SSF47095">
    <property type="entry name" value="HMG-box"/>
    <property type="match status" value="1"/>
</dbReference>
<dbReference type="PANTHER" id="PTHR10270:SF161">
    <property type="entry name" value="SEX-DETERMINING REGION Y PROTEIN"/>
    <property type="match status" value="1"/>
</dbReference>
<dbReference type="Gene3D" id="1.10.30.10">
    <property type="entry name" value="High mobility group box domain"/>
    <property type="match status" value="1"/>
</dbReference>
<dbReference type="PROSITE" id="PS50118">
    <property type="entry name" value="HMG_BOX_2"/>
    <property type="match status" value="1"/>
</dbReference>
<proteinExistence type="predicted"/>
<dbReference type="AlphaFoldDB" id="A0A4Y7PI59"/>
<dbReference type="CDD" id="cd01389">
    <property type="entry name" value="HMG-box_ROX1-like"/>
    <property type="match status" value="1"/>
</dbReference>
<keyword evidence="3" id="KW-0539">Nucleus</keyword>
<evidence type="ECO:0000256" key="2">
    <source>
        <dbReference type="ARBA" id="ARBA00023163"/>
    </source>
</evidence>
<dbReference type="OrthoDB" id="6247875at2759"/>
<dbReference type="InterPro" id="IPR050140">
    <property type="entry name" value="SRY-related_HMG-box_TF-like"/>
</dbReference>
<evidence type="ECO:0000313" key="7">
    <source>
        <dbReference type="Proteomes" id="UP000294933"/>
    </source>
</evidence>
<dbReference type="PANTHER" id="PTHR10270">
    <property type="entry name" value="SOX TRANSCRIPTION FACTOR"/>
    <property type="match status" value="1"/>
</dbReference>
<dbReference type="EMBL" id="ML170287">
    <property type="protein sequence ID" value="TDL15164.1"/>
    <property type="molecule type" value="Genomic_DNA"/>
</dbReference>
<evidence type="ECO:0000259" key="5">
    <source>
        <dbReference type="PROSITE" id="PS50118"/>
    </source>
</evidence>
<accession>A0A4Y7PI59</accession>
<feature type="compositionally biased region" description="Basic and acidic residues" evidence="4">
    <location>
        <begin position="42"/>
        <end position="61"/>
    </location>
</feature>
<dbReference type="GO" id="GO:0005634">
    <property type="term" value="C:nucleus"/>
    <property type="evidence" value="ECO:0007669"/>
    <property type="project" value="UniProtKB-UniRule"/>
</dbReference>
<gene>
    <name evidence="6" type="ORF">BD410DRAFT_697559</name>
</gene>
<protein>
    <recommendedName>
        <fullName evidence="5">HMG box domain-containing protein</fullName>
    </recommendedName>
</protein>
<feature type="DNA-binding region" description="HMG box" evidence="3">
    <location>
        <begin position="1"/>
        <end position="68"/>
    </location>
</feature>
<sequence>VTRPPNAFILFRSWFLTVMPQTTERRQNVHSKTAGQQWSTMRSEEKEPWQNEARRLDEEHQAIFPDYKYAP</sequence>
<feature type="non-terminal residue" evidence="6">
    <location>
        <position position="71"/>
    </location>
</feature>
<name>A0A4Y7PI59_9AGAM</name>
<dbReference type="VEuPathDB" id="FungiDB:BD410DRAFT_697559"/>
<feature type="region of interest" description="Disordered" evidence="4">
    <location>
        <begin position="25"/>
        <end position="62"/>
    </location>
</feature>
<dbReference type="GO" id="GO:0000978">
    <property type="term" value="F:RNA polymerase II cis-regulatory region sequence-specific DNA binding"/>
    <property type="evidence" value="ECO:0007669"/>
    <property type="project" value="TreeGrafter"/>
</dbReference>
<evidence type="ECO:0000256" key="4">
    <source>
        <dbReference type="SAM" id="MobiDB-lite"/>
    </source>
</evidence>
<dbReference type="Proteomes" id="UP000294933">
    <property type="component" value="Unassembled WGS sequence"/>
</dbReference>
<dbReference type="GO" id="GO:0030154">
    <property type="term" value="P:cell differentiation"/>
    <property type="evidence" value="ECO:0007669"/>
    <property type="project" value="TreeGrafter"/>
</dbReference>
<dbReference type="GO" id="GO:0000122">
    <property type="term" value="P:negative regulation of transcription by RNA polymerase II"/>
    <property type="evidence" value="ECO:0007669"/>
    <property type="project" value="TreeGrafter"/>
</dbReference>
<evidence type="ECO:0000256" key="3">
    <source>
        <dbReference type="PROSITE-ProRule" id="PRU00267"/>
    </source>
</evidence>
<dbReference type="STRING" id="50990.A0A4Y7PI59"/>
<dbReference type="SMART" id="SM00398">
    <property type="entry name" value="HMG"/>
    <property type="match status" value="1"/>
</dbReference>
<evidence type="ECO:0000313" key="6">
    <source>
        <dbReference type="EMBL" id="TDL15164.1"/>
    </source>
</evidence>
<feature type="non-terminal residue" evidence="6">
    <location>
        <position position="1"/>
    </location>
</feature>
<keyword evidence="7" id="KW-1185">Reference proteome</keyword>
<keyword evidence="2" id="KW-0804">Transcription</keyword>
<dbReference type="InterPro" id="IPR036910">
    <property type="entry name" value="HMG_box_dom_sf"/>
</dbReference>
<evidence type="ECO:0000256" key="1">
    <source>
        <dbReference type="ARBA" id="ARBA00023125"/>
    </source>
</evidence>
<reference evidence="6 7" key="1">
    <citation type="submission" date="2018-06" db="EMBL/GenBank/DDBJ databases">
        <title>A transcriptomic atlas of mushroom development highlights an independent origin of complex multicellularity.</title>
        <authorList>
            <consortium name="DOE Joint Genome Institute"/>
            <person name="Krizsan K."/>
            <person name="Almasi E."/>
            <person name="Merenyi Z."/>
            <person name="Sahu N."/>
            <person name="Viragh M."/>
            <person name="Koszo T."/>
            <person name="Mondo S."/>
            <person name="Kiss B."/>
            <person name="Balint B."/>
            <person name="Kues U."/>
            <person name="Barry K."/>
            <person name="Hegedus J.C."/>
            <person name="Henrissat B."/>
            <person name="Johnson J."/>
            <person name="Lipzen A."/>
            <person name="Ohm R."/>
            <person name="Nagy I."/>
            <person name="Pangilinan J."/>
            <person name="Yan J."/>
            <person name="Xiong Y."/>
            <person name="Grigoriev I.V."/>
            <person name="Hibbett D.S."/>
            <person name="Nagy L.G."/>
        </authorList>
    </citation>
    <scope>NUCLEOTIDE SEQUENCE [LARGE SCALE GENOMIC DNA]</scope>
    <source>
        <strain evidence="6 7">SZMC22713</strain>
    </source>
</reference>
<keyword evidence="1 3" id="KW-0238">DNA-binding</keyword>